<dbReference type="EMBL" id="CP060714">
    <property type="protein sequence ID" value="QNN57744.1"/>
    <property type="molecule type" value="Genomic_DNA"/>
</dbReference>
<evidence type="ECO:0000313" key="3">
    <source>
        <dbReference type="EMBL" id="QNN57744.1"/>
    </source>
</evidence>
<dbReference type="PANTHER" id="PTHR30251:SF4">
    <property type="entry name" value="SLR1668 PROTEIN"/>
    <property type="match status" value="1"/>
</dbReference>
<dbReference type="InterPro" id="IPR016147">
    <property type="entry name" value="Pili_assmbl_chaperone_N"/>
</dbReference>
<dbReference type="AlphaFoldDB" id="A0A7G9RQ69"/>
<dbReference type="KEGG" id="drg:H9K76_02305"/>
<accession>A0A7G9RQ69</accession>
<sequence length="259" mass="27970">MAKKCPYALRRSVFALWGLGAIFLSSPANAAGLEVAPTTLQIEPSQNANGITLNNSGALPLRAQVRVFEWTQKDNRDLLTPTTALTVSPPMLQIAPGGTQLLRVIRTSPPVAEGQEAAYRLIIDELPPAESPAPVNAEPTPPTKATTALTFLMRYSLPVFLGPEPHPTIGTQLAWTVEKTPKTWTFKLKNNAPTRAQIADIEAITADDKRIKLANGLLGYALAGQTMEWSVPAPVTQQRIVGYEALINRFTQALNVSSP</sequence>
<proteinExistence type="predicted"/>
<name>A0A7G9RQ69_9BURK</name>
<feature type="chain" id="PRO_5029008676" evidence="1">
    <location>
        <begin position="31"/>
        <end position="259"/>
    </location>
</feature>
<gene>
    <name evidence="3" type="ORF">H9K76_02305</name>
</gene>
<feature type="domain" description="Pili assembly chaperone N-terminal" evidence="2">
    <location>
        <begin position="32"/>
        <end position="164"/>
    </location>
</feature>
<evidence type="ECO:0000313" key="4">
    <source>
        <dbReference type="Proteomes" id="UP000515811"/>
    </source>
</evidence>
<dbReference type="PANTHER" id="PTHR30251">
    <property type="entry name" value="PILUS ASSEMBLY CHAPERONE"/>
    <property type="match status" value="1"/>
</dbReference>
<organism evidence="3 4">
    <name type="scientific">Diaphorobacter ruginosibacter</name>
    <dbReference type="NCBI Taxonomy" id="1715720"/>
    <lineage>
        <taxon>Bacteria</taxon>
        <taxon>Pseudomonadati</taxon>
        <taxon>Pseudomonadota</taxon>
        <taxon>Betaproteobacteria</taxon>
        <taxon>Burkholderiales</taxon>
        <taxon>Comamonadaceae</taxon>
        <taxon>Diaphorobacter</taxon>
    </lineage>
</organism>
<evidence type="ECO:0000256" key="1">
    <source>
        <dbReference type="SAM" id="SignalP"/>
    </source>
</evidence>
<dbReference type="RefSeq" id="WP_187597989.1">
    <property type="nucleotide sequence ID" value="NZ_CP060714.1"/>
</dbReference>
<protein>
    <submittedName>
        <fullName evidence="3">Molecular chaperone</fullName>
    </submittedName>
</protein>
<dbReference type="GO" id="GO:0071555">
    <property type="term" value="P:cell wall organization"/>
    <property type="evidence" value="ECO:0007669"/>
    <property type="project" value="InterPro"/>
</dbReference>
<dbReference type="GO" id="GO:0030288">
    <property type="term" value="C:outer membrane-bounded periplasmic space"/>
    <property type="evidence" value="ECO:0007669"/>
    <property type="project" value="InterPro"/>
</dbReference>
<dbReference type="Pfam" id="PF00345">
    <property type="entry name" value="PapD_N"/>
    <property type="match status" value="1"/>
</dbReference>
<evidence type="ECO:0000259" key="2">
    <source>
        <dbReference type="Pfam" id="PF00345"/>
    </source>
</evidence>
<dbReference type="InterPro" id="IPR013783">
    <property type="entry name" value="Ig-like_fold"/>
</dbReference>
<reference evidence="3 4" key="1">
    <citation type="submission" date="2020-08" db="EMBL/GenBank/DDBJ databases">
        <title>Genome sequence of Diaphorobacter ruginosibacter DSM 27467T.</title>
        <authorList>
            <person name="Hyun D.-W."/>
            <person name="Bae J.-W."/>
        </authorList>
    </citation>
    <scope>NUCLEOTIDE SEQUENCE [LARGE SCALE GENOMIC DNA]</scope>
    <source>
        <strain evidence="3 4">DSM 27467</strain>
    </source>
</reference>
<dbReference type="InterPro" id="IPR008962">
    <property type="entry name" value="PapD-like_sf"/>
</dbReference>
<keyword evidence="1" id="KW-0732">Signal</keyword>
<dbReference type="Gene3D" id="2.60.40.10">
    <property type="entry name" value="Immunoglobulins"/>
    <property type="match status" value="1"/>
</dbReference>
<dbReference type="SUPFAM" id="SSF49354">
    <property type="entry name" value="PapD-like"/>
    <property type="match status" value="1"/>
</dbReference>
<keyword evidence="4" id="KW-1185">Reference proteome</keyword>
<feature type="signal peptide" evidence="1">
    <location>
        <begin position="1"/>
        <end position="30"/>
    </location>
</feature>
<dbReference type="Proteomes" id="UP000515811">
    <property type="component" value="Chromosome"/>
</dbReference>
<dbReference type="InterPro" id="IPR050643">
    <property type="entry name" value="Periplasmic_pilus_chap"/>
</dbReference>